<protein>
    <submittedName>
        <fullName evidence="2">ECF transporter S component</fullName>
    </submittedName>
</protein>
<dbReference type="RefSeq" id="WP_230867178.1">
    <property type="nucleotide sequence ID" value="NZ_CP046640.1"/>
</dbReference>
<feature type="transmembrane region" description="Helical" evidence="1">
    <location>
        <begin position="131"/>
        <end position="152"/>
    </location>
</feature>
<keyword evidence="1" id="KW-0472">Membrane</keyword>
<keyword evidence="3" id="KW-1185">Reference proteome</keyword>
<keyword evidence="1" id="KW-0812">Transmembrane</keyword>
<dbReference type="Proteomes" id="UP000665020">
    <property type="component" value="Chromosome"/>
</dbReference>
<dbReference type="GO" id="GO:0022857">
    <property type="term" value="F:transmembrane transporter activity"/>
    <property type="evidence" value="ECO:0007669"/>
    <property type="project" value="InterPro"/>
</dbReference>
<evidence type="ECO:0000313" key="2">
    <source>
        <dbReference type="EMBL" id="QTL98784.1"/>
    </source>
</evidence>
<reference evidence="2" key="1">
    <citation type="submission" date="2019-12" db="EMBL/GenBank/DDBJ databases">
        <authorList>
            <person name="zhang j."/>
            <person name="sun C.M."/>
        </authorList>
    </citation>
    <scope>NUCLEOTIDE SEQUENCE</scope>
    <source>
        <strain evidence="2">NS-1</strain>
    </source>
</reference>
<dbReference type="InterPro" id="IPR024529">
    <property type="entry name" value="ECF_trnsprt_substrate-spec"/>
</dbReference>
<feature type="transmembrane region" description="Helical" evidence="1">
    <location>
        <begin position="39"/>
        <end position="63"/>
    </location>
</feature>
<sequence>MSQNNIKRIVLLALMIALSAVGAYIIIPSPIGTVAFDSAPGYLASMIFGGGSGSIVLFLGHLLSAMKSGFPLGMLHLGIAVLMGVCGLVFAYLYNKANSLLAAVVAIILNGIVLDAVLIPFLGYHFFLSMFIPLLLGSAVNVVLAVVIHKILGERINLKKLRNQGSYHEKN</sequence>
<accession>A0A8A7KL22</accession>
<keyword evidence="1" id="KW-1133">Transmembrane helix</keyword>
<dbReference type="Pfam" id="PF12822">
    <property type="entry name" value="ECF_trnsprt"/>
    <property type="match status" value="1"/>
</dbReference>
<evidence type="ECO:0000256" key="1">
    <source>
        <dbReference type="SAM" id="Phobius"/>
    </source>
</evidence>
<dbReference type="KEGG" id="ifn:GM661_12815"/>
<feature type="transmembrane region" description="Helical" evidence="1">
    <location>
        <begin position="75"/>
        <end position="94"/>
    </location>
</feature>
<feature type="transmembrane region" description="Helical" evidence="1">
    <location>
        <begin position="9"/>
        <end position="27"/>
    </location>
</feature>
<organism evidence="2 3">
    <name type="scientific">Iocasia fonsfrigidae</name>
    <dbReference type="NCBI Taxonomy" id="2682810"/>
    <lineage>
        <taxon>Bacteria</taxon>
        <taxon>Bacillati</taxon>
        <taxon>Bacillota</taxon>
        <taxon>Clostridia</taxon>
        <taxon>Halanaerobiales</taxon>
        <taxon>Halanaerobiaceae</taxon>
        <taxon>Iocasia</taxon>
    </lineage>
</organism>
<dbReference type="AlphaFoldDB" id="A0A8A7KL22"/>
<gene>
    <name evidence="2" type="ORF">GM661_12815</name>
</gene>
<proteinExistence type="predicted"/>
<evidence type="ECO:0000313" key="3">
    <source>
        <dbReference type="Proteomes" id="UP000665020"/>
    </source>
</evidence>
<dbReference type="Gene3D" id="1.10.1760.20">
    <property type="match status" value="1"/>
</dbReference>
<feature type="transmembrane region" description="Helical" evidence="1">
    <location>
        <begin position="100"/>
        <end position="124"/>
    </location>
</feature>
<name>A0A8A7KL22_9FIRM</name>
<dbReference type="EMBL" id="CP046640">
    <property type="protein sequence ID" value="QTL98784.1"/>
    <property type="molecule type" value="Genomic_DNA"/>
</dbReference>